<gene>
    <name evidence="2" type="ORF">PSHT_00531</name>
</gene>
<name>A0A2S4WMY7_9BASI</name>
<dbReference type="OrthoDB" id="96345at2759"/>
<organism evidence="2 3">
    <name type="scientific">Puccinia striiformis</name>
    <dbReference type="NCBI Taxonomy" id="27350"/>
    <lineage>
        <taxon>Eukaryota</taxon>
        <taxon>Fungi</taxon>
        <taxon>Dikarya</taxon>
        <taxon>Basidiomycota</taxon>
        <taxon>Pucciniomycotina</taxon>
        <taxon>Pucciniomycetes</taxon>
        <taxon>Pucciniales</taxon>
        <taxon>Pucciniaceae</taxon>
        <taxon>Puccinia</taxon>
    </lineage>
</organism>
<reference evidence="3" key="3">
    <citation type="journal article" date="2018" name="Mol. Plant Microbe Interact.">
        <title>Genome sequence resources for the wheat stripe rust pathogen (Puccinia striiformis f. sp. tritici) and the barley stripe rust pathogen (Puccinia striiformis f. sp. hordei).</title>
        <authorList>
            <person name="Xia C."/>
            <person name="Wang M."/>
            <person name="Yin C."/>
            <person name="Cornejo O.E."/>
            <person name="Hulbert S.H."/>
            <person name="Chen X."/>
        </authorList>
    </citation>
    <scope>NUCLEOTIDE SEQUENCE [LARGE SCALE GENOMIC DNA]</scope>
    <source>
        <strain evidence="3">93TX-2</strain>
    </source>
</reference>
<dbReference type="PANTHER" id="PTHR33324">
    <property type="entry name" value="EXPRESSED PROTEIN"/>
    <property type="match status" value="1"/>
</dbReference>
<evidence type="ECO:0000313" key="3">
    <source>
        <dbReference type="Proteomes" id="UP000238274"/>
    </source>
</evidence>
<dbReference type="PANTHER" id="PTHR33324:SF2">
    <property type="entry name" value="MYB_SANT-LIKE DNA-BINDING DOMAIN-CONTAINING PROTEIN"/>
    <property type="match status" value="1"/>
</dbReference>
<dbReference type="AlphaFoldDB" id="A0A2S4WMY7"/>
<dbReference type="Proteomes" id="UP000238274">
    <property type="component" value="Unassembled WGS sequence"/>
</dbReference>
<dbReference type="VEuPathDB" id="FungiDB:PSHT_00531"/>
<sequence>MRSTRPIPTNGHHPTARRDRWDTDGVNGGPASINILMNWLERNDNYLCWWSANTSRFSDNSISVCAEVVQELERNGIHHRTATAIDWYIKWLQRHYKTSCDYRRSLAALRGNVEDPDGERMFVADLTISGGRHWTRLRRIMGPRVAEQQVSGPSNAS</sequence>
<protein>
    <submittedName>
        <fullName evidence="2">Uncharacterized protein</fullName>
    </submittedName>
</protein>
<feature type="region of interest" description="Disordered" evidence="1">
    <location>
        <begin position="1"/>
        <end position="25"/>
    </location>
</feature>
<comment type="caution">
    <text evidence="2">The sequence shown here is derived from an EMBL/GenBank/DDBJ whole genome shotgun (WGS) entry which is preliminary data.</text>
</comment>
<dbReference type="VEuPathDB" id="FungiDB:PSTT_16725"/>
<proteinExistence type="predicted"/>
<reference evidence="3" key="2">
    <citation type="journal article" date="2018" name="BMC Genomics">
        <title>Genomic insights into host adaptation between the wheat stripe rust pathogen (Puccinia striiformis f. sp. tritici) and the barley stripe rust pathogen (Puccinia striiformis f. sp. hordei).</title>
        <authorList>
            <person name="Xia C."/>
            <person name="Wang M."/>
            <person name="Yin C."/>
            <person name="Cornejo O.E."/>
            <person name="Hulbert S.H."/>
            <person name="Chen X."/>
        </authorList>
    </citation>
    <scope>NUCLEOTIDE SEQUENCE [LARGE SCALE GENOMIC DNA]</scope>
    <source>
        <strain evidence="3">93TX-2</strain>
    </source>
</reference>
<keyword evidence="3" id="KW-1185">Reference proteome</keyword>
<dbReference type="EMBL" id="PKSM01000004">
    <property type="protein sequence ID" value="POW23121.1"/>
    <property type="molecule type" value="Genomic_DNA"/>
</dbReference>
<accession>A0A2S4WMY7</accession>
<evidence type="ECO:0000313" key="2">
    <source>
        <dbReference type="EMBL" id="POW23121.1"/>
    </source>
</evidence>
<reference evidence="2 3" key="1">
    <citation type="submission" date="2017-12" db="EMBL/GenBank/DDBJ databases">
        <title>Gene loss provides genomic basis for host adaptation in cereal stripe rust fungi.</title>
        <authorList>
            <person name="Xia C."/>
        </authorList>
    </citation>
    <scope>NUCLEOTIDE SEQUENCE [LARGE SCALE GENOMIC DNA]</scope>
    <source>
        <strain evidence="2 3">93TX-2</strain>
    </source>
</reference>
<evidence type="ECO:0000256" key="1">
    <source>
        <dbReference type="SAM" id="MobiDB-lite"/>
    </source>
</evidence>